<protein>
    <submittedName>
        <fullName evidence="1">Uncharacterized protein</fullName>
    </submittedName>
</protein>
<gene>
    <name evidence="1" type="ORF">UFOVP317_10</name>
</gene>
<proteinExistence type="predicted"/>
<dbReference type="SUPFAM" id="SSF56300">
    <property type="entry name" value="Metallo-dependent phosphatases"/>
    <property type="match status" value="1"/>
</dbReference>
<accession>A0A6J5LSI8</accession>
<name>A0A6J5LSI8_9CAUD</name>
<sequence>MFKLDPQLLPYCTDRQRELLEAWEKFGSQRVAGKELGCDPKNFYNALNSAIKKAALQGYSPSHDMVRPVPEGFVVKGVSTYYNDEGKPTGQWVKSALTQQAIADALRDIVEALKEDVPPAERVAPPTHVNDDLCNLYTFTDYHLGMLAWHEEGGADWNIKIAEDTLTSSMAHMIEHSPNAHTAIINIQGDFLHTDGKTPVTPASKHVLDADTRFPKIRRTAIRVIRQMVTMALAKHQSVHLVIAEGNHDEESAGWLSDLFAVHYEDEDRITVNDSALPFYVIEWGQAMIGIHHGHKVKNESLPLLFAAQYAAVWGRTTRREIHCGHRHHRDEKEYNGVTVIQHPTLSARDAYAARGGWIADRAAWSITYHKQFGAVGRVMVTPEMCAASA</sequence>
<evidence type="ECO:0000313" key="1">
    <source>
        <dbReference type="EMBL" id="CAB4137091.1"/>
    </source>
</evidence>
<organism evidence="1">
    <name type="scientific">uncultured Caudovirales phage</name>
    <dbReference type="NCBI Taxonomy" id="2100421"/>
    <lineage>
        <taxon>Viruses</taxon>
        <taxon>Duplodnaviria</taxon>
        <taxon>Heunggongvirae</taxon>
        <taxon>Uroviricota</taxon>
        <taxon>Caudoviricetes</taxon>
        <taxon>Peduoviridae</taxon>
        <taxon>Maltschvirus</taxon>
        <taxon>Maltschvirus maltsch</taxon>
    </lineage>
</organism>
<reference evidence="1" key="1">
    <citation type="submission" date="2020-04" db="EMBL/GenBank/DDBJ databases">
        <authorList>
            <person name="Chiriac C."/>
            <person name="Salcher M."/>
            <person name="Ghai R."/>
            <person name="Kavagutti S V."/>
        </authorList>
    </citation>
    <scope>NUCLEOTIDE SEQUENCE</scope>
</reference>
<dbReference type="EMBL" id="LR796339">
    <property type="protein sequence ID" value="CAB4137091.1"/>
    <property type="molecule type" value="Genomic_DNA"/>
</dbReference>
<dbReference type="InterPro" id="IPR029052">
    <property type="entry name" value="Metallo-depent_PP-like"/>
</dbReference>